<keyword evidence="1" id="KW-0472">Membrane</keyword>
<evidence type="ECO:0000256" key="1">
    <source>
        <dbReference type="SAM" id="Phobius"/>
    </source>
</evidence>
<accession>A0A8S5NLB7</accession>
<feature type="transmembrane region" description="Helical" evidence="1">
    <location>
        <begin position="24"/>
        <end position="43"/>
    </location>
</feature>
<dbReference type="EMBL" id="BK015189">
    <property type="protein sequence ID" value="DAD95082.1"/>
    <property type="molecule type" value="Genomic_DNA"/>
</dbReference>
<keyword evidence="1" id="KW-1133">Transmembrane helix</keyword>
<evidence type="ECO:0000313" key="2">
    <source>
        <dbReference type="EMBL" id="DAD95082.1"/>
    </source>
</evidence>
<reference evidence="2" key="1">
    <citation type="journal article" date="2021" name="Proc. Natl. Acad. Sci. U.S.A.">
        <title>A Catalog of Tens of Thousands of Viruses from Human Metagenomes Reveals Hidden Associations with Chronic Diseases.</title>
        <authorList>
            <person name="Tisza M.J."/>
            <person name="Buck C.B."/>
        </authorList>
    </citation>
    <scope>NUCLEOTIDE SEQUENCE</scope>
    <source>
        <strain evidence="2">CtVqj4</strain>
    </source>
</reference>
<proteinExistence type="predicted"/>
<protein>
    <submittedName>
        <fullName evidence="2">Uncharacterized protein</fullName>
    </submittedName>
</protein>
<name>A0A8S5NLB7_9CAUD</name>
<keyword evidence="1" id="KW-0812">Transmembrane</keyword>
<sequence>MLSKRSPLFSQAIVSRLVVVCFKYWLYMLPCSLSNAFVSNLLLMTSFQRIKYNLLFSSPLGPFPSYLSLM</sequence>
<organism evidence="2">
    <name type="scientific">Siphoviridae sp. ctVqj4</name>
    <dbReference type="NCBI Taxonomy" id="2826359"/>
    <lineage>
        <taxon>Viruses</taxon>
        <taxon>Duplodnaviria</taxon>
        <taxon>Heunggongvirae</taxon>
        <taxon>Uroviricota</taxon>
        <taxon>Caudoviricetes</taxon>
    </lineage>
</organism>